<organism evidence="4 5">
    <name type="scientific">Oedothorax gibbosus</name>
    <dbReference type="NCBI Taxonomy" id="931172"/>
    <lineage>
        <taxon>Eukaryota</taxon>
        <taxon>Metazoa</taxon>
        <taxon>Ecdysozoa</taxon>
        <taxon>Arthropoda</taxon>
        <taxon>Chelicerata</taxon>
        <taxon>Arachnida</taxon>
        <taxon>Araneae</taxon>
        <taxon>Araneomorphae</taxon>
        <taxon>Entelegynae</taxon>
        <taxon>Araneoidea</taxon>
        <taxon>Linyphiidae</taxon>
        <taxon>Erigoninae</taxon>
        <taxon>Oedothorax</taxon>
    </lineage>
</organism>
<gene>
    <name evidence="4" type="ORF">JTE90_009901</name>
</gene>
<sequence length="141" mass="15651">MKFYVQLLTFSCFMLYISCEGMQSCITDENCAEGECCISMVFVRGFCHTLGDIGDHCITEPAITEHEKKNIFGCPCKVGLKCIPETVKESDGKTVMKNHACISSKQTQFSIEKFGRRNPTPTQSLSPLSAIHQSRAFVAPI</sequence>
<dbReference type="EMBL" id="JAFNEN010000251">
    <property type="protein sequence ID" value="KAG8188027.1"/>
    <property type="molecule type" value="Genomic_DNA"/>
</dbReference>
<proteinExistence type="predicted"/>
<evidence type="ECO:0008006" key="6">
    <source>
        <dbReference type="Google" id="ProtNLM"/>
    </source>
</evidence>
<feature type="chain" id="PRO_5043933251" description="Prokineticin domain-containing protein" evidence="3">
    <location>
        <begin position="20"/>
        <end position="141"/>
    </location>
</feature>
<protein>
    <recommendedName>
        <fullName evidence="6">Prokineticin domain-containing protein</fullName>
    </recommendedName>
</protein>
<comment type="caution">
    <text evidence="4">The sequence shown here is derived from an EMBL/GenBank/DDBJ whole genome shotgun (WGS) entry which is preliminary data.</text>
</comment>
<keyword evidence="2" id="KW-0964">Secreted</keyword>
<keyword evidence="3" id="KW-0732">Signal</keyword>
<feature type="signal peptide" evidence="3">
    <location>
        <begin position="1"/>
        <end position="19"/>
    </location>
</feature>
<dbReference type="Gene3D" id="2.10.80.10">
    <property type="entry name" value="Lipase, subunit A"/>
    <property type="match status" value="1"/>
</dbReference>
<dbReference type="Pfam" id="PF17556">
    <property type="entry name" value="MIT_LIKE_ACTX"/>
    <property type="match status" value="1"/>
</dbReference>
<name>A0AAV6UW34_9ARAC</name>
<evidence type="ECO:0000256" key="3">
    <source>
        <dbReference type="SAM" id="SignalP"/>
    </source>
</evidence>
<reference evidence="4 5" key="1">
    <citation type="journal article" date="2022" name="Nat. Ecol. Evol.">
        <title>A masculinizing supergene underlies an exaggerated male reproductive morph in a spider.</title>
        <authorList>
            <person name="Hendrickx F."/>
            <person name="De Corte Z."/>
            <person name="Sonet G."/>
            <person name="Van Belleghem S.M."/>
            <person name="Kostlbacher S."/>
            <person name="Vangestel C."/>
        </authorList>
    </citation>
    <scope>NUCLEOTIDE SEQUENCE [LARGE SCALE GENOMIC DNA]</scope>
    <source>
        <strain evidence="4">W744_W776</strain>
    </source>
</reference>
<dbReference type="Proteomes" id="UP000827092">
    <property type="component" value="Unassembled WGS sequence"/>
</dbReference>
<evidence type="ECO:0000256" key="2">
    <source>
        <dbReference type="ARBA" id="ARBA00022525"/>
    </source>
</evidence>
<comment type="subcellular location">
    <subcellularLocation>
        <location evidence="1">Secreted</location>
    </subcellularLocation>
</comment>
<evidence type="ECO:0000313" key="4">
    <source>
        <dbReference type="EMBL" id="KAG8188027.1"/>
    </source>
</evidence>
<evidence type="ECO:0000256" key="1">
    <source>
        <dbReference type="ARBA" id="ARBA00004613"/>
    </source>
</evidence>
<dbReference type="GO" id="GO:0005576">
    <property type="term" value="C:extracellular region"/>
    <property type="evidence" value="ECO:0007669"/>
    <property type="project" value="UniProtKB-SubCell"/>
</dbReference>
<keyword evidence="5" id="KW-1185">Reference proteome</keyword>
<evidence type="ECO:0000313" key="5">
    <source>
        <dbReference type="Proteomes" id="UP000827092"/>
    </source>
</evidence>
<dbReference type="AlphaFoldDB" id="A0AAV6UW34"/>
<accession>A0AAV6UW34</accession>
<dbReference type="InterPro" id="IPR020202">
    <property type="entry name" value="Atracotoxin"/>
</dbReference>